<evidence type="ECO:0000256" key="1">
    <source>
        <dbReference type="ARBA" id="ARBA00007074"/>
    </source>
</evidence>
<evidence type="ECO:0000259" key="8">
    <source>
        <dbReference type="PROSITE" id="PS51935"/>
    </source>
</evidence>
<gene>
    <name evidence="9" type="ordered locus">Tcur_4511</name>
</gene>
<dbReference type="HOGENOM" id="CLU_026494_1_1_11"/>
<organism evidence="9 10">
    <name type="scientific">Thermomonospora curvata (strain ATCC 19995 / DSM 43183 / JCM 3096 / KCTC 9072 / NBRC 15933 / NCIMB 10081 / Henssen B9)</name>
    <dbReference type="NCBI Taxonomy" id="471852"/>
    <lineage>
        <taxon>Bacteria</taxon>
        <taxon>Bacillati</taxon>
        <taxon>Actinomycetota</taxon>
        <taxon>Actinomycetes</taxon>
        <taxon>Streptosporangiales</taxon>
        <taxon>Thermomonosporaceae</taxon>
        <taxon>Thermomonospora</taxon>
    </lineage>
</organism>
<feature type="region of interest" description="Disordered" evidence="6">
    <location>
        <begin position="233"/>
        <end position="256"/>
    </location>
</feature>
<dbReference type="Pfam" id="PF00877">
    <property type="entry name" value="NLPC_P60"/>
    <property type="match status" value="1"/>
</dbReference>
<dbReference type="PANTHER" id="PTHR47359">
    <property type="entry name" value="PEPTIDOGLYCAN DL-ENDOPEPTIDASE CWLO"/>
    <property type="match status" value="1"/>
</dbReference>
<name>D1A553_THECD</name>
<feature type="domain" description="NlpC/P60" evidence="8">
    <location>
        <begin position="253"/>
        <end position="388"/>
    </location>
</feature>
<dbReference type="InterPro" id="IPR051794">
    <property type="entry name" value="PG_Endopeptidase_C40"/>
</dbReference>
<feature type="signal peptide" evidence="7">
    <location>
        <begin position="1"/>
        <end position="18"/>
    </location>
</feature>
<comment type="similarity">
    <text evidence="1">Belongs to the peptidase C40 family.</text>
</comment>
<dbReference type="eggNOG" id="COG0791">
    <property type="taxonomic scope" value="Bacteria"/>
</dbReference>
<keyword evidence="10" id="KW-1185">Reference proteome</keyword>
<keyword evidence="3" id="KW-0378">Hydrolase</keyword>
<evidence type="ECO:0000256" key="5">
    <source>
        <dbReference type="SAM" id="Coils"/>
    </source>
</evidence>
<dbReference type="GO" id="GO:0006508">
    <property type="term" value="P:proteolysis"/>
    <property type="evidence" value="ECO:0007669"/>
    <property type="project" value="UniProtKB-KW"/>
</dbReference>
<accession>D1A553</accession>
<dbReference type="InterPro" id="IPR000064">
    <property type="entry name" value="NLP_P60_dom"/>
</dbReference>
<dbReference type="Proteomes" id="UP000001918">
    <property type="component" value="Chromosome"/>
</dbReference>
<feature type="compositionally biased region" description="Low complexity" evidence="6">
    <location>
        <begin position="237"/>
        <end position="249"/>
    </location>
</feature>
<dbReference type="GO" id="GO:0008234">
    <property type="term" value="F:cysteine-type peptidase activity"/>
    <property type="evidence" value="ECO:0007669"/>
    <property type="project" value="UniProtKB-KW"/>
</dbReference>
<dbReference type="AlphaFoldDB" id="D1A553"/>
<dbReference type="InterPro" id="IPR038765">
    <property type="entry name" value="Papain-like_cys_pep_sf"/>
</dbReference>
<dbReference type="PROSITE" id="PS51935">
    <property type="entry name" value="NLPC_P60"/>
    <property type="match status" value="1"/>
</dbReference>
<evidence type="ECO:0000256" key="3">
    <source>
        <dbReference type="ARBA" id="ARBA00022801"/>
    </source>
</evidence>
<feature type="chain" id="PRO_5038651461" evidence="7">
    <location>
        <begin position="19"/>
        <end position="388"/>
    </location>
</feature>
<keyword evidence="7" id="KW-0732">Signal</keyword>
<evidence type="ECO:0000256" key="6">
    <source>
        <dbReference type="SAM" id="MobiDB-lite"/>
    </source>
</evidence>
<dbReference type="RefSeq" id="WP_012854821.1">
    <property type="nucleotide sequence ID" value="NC_013510.1"/>
</dbReference>
<evidence type="ECO:0000313" key="9">
    <source>
        <dbReference type="EMBL" id="ACZ00039.1"/>
    </source>
</evidence>
<protein>
    <submittedName>
        <fullName evidence="9">NLP/P60 protein</fullName>
    </submittedName>
</protein>
<sequence>MLVAAAVGLLGVSSGGLAAGALADPVPDSREVERGRQQVRDRAAEVGRLKARLAEADGKLEELSIRAEMAVEHYHGELVRLERARRDWEAAQRQVAEAERRLEAVRAEVAGVAAAAYRAESGPNPWVGVVAGRGGPQGAMDRAGLMEMMSRHRAGTIREFEAARQVAEVFRARATAALREQEEATARAEAAKRAAEEAVERQRASIARLDERKRHAERLLKAAEGRVRALEAKRRAAAASRPSQGRPPSLKGSSRGQVAARAALKWLGTPYSWGGGNASGPTYGIGRGARIKGFDCSGLALYAWAQAGVKLDHWTGTQWTSGPRIPLSKLRPGDLVFFARDVKNPRTIHHVGIYIGGGRMVEAPYTGATVRISSIWRRGLIGATRPAG</sequence>
<keyword evidence="5" id="KW-0175">Coiled coil</keyword>
<dbReference type="PANTHER" id="PTHR47359:SF3">
    <property type="entry name" value="NLP_P60 DOMAIN-CONTAINING PROTEIN-RELATED"/>
    <property type="match status" value="1"/>
</dbReference>
<evidence type="ECO:0000313" key="10">
    <source>
        <dbReference type="Proteomes" id="UP000001918"/>
    </source>
</evidence>
<feature type="coiled-coil region" evidence="5">
    <location>
        <begin position="46"/>
        <end position="115"/>
    </location>
</feature>
<evidence type="ECO:0000256" key="7">
    <source>
        <dbReference type="SAM" id="SignalP"/>
    </source>
</evidence>
<keyword evidence="2" id="KW-0645">Protease</keyword>
<dbReference type="EMBL" id="CP001738">
    <property type="protein sequence ID" value="ACZ00039.1"/>
    <property type="molecule type" value="Genomic_DNA"/>
</dbReference>
<reference evidence="9 10" key="1">
    <citation type="journal article" date="2011" name="Stand. Genomic Sci.">
        <title>Complete genome sequence of Thermomonospora curvata type strain (B9).</title>
        <authorList>
            <person name="Chertkov O."/>
            <person name="Sikorski J."/>
            <person name="Nolan M."/>
            <person name="Lapidus A."/>
            <person name="Lucas S."/>
            <person name="Del Rio T.G."/>
            <person name="Tice H."/>
            <person name="Cheng J.F."/>
            <person name="Goodwin L."/>
            <person name="Pitluck S."/>
            <person name="Liolios K."/>
            <person name="Ivanova N."/>
            <person name="Mavromatis K."/>
            <person name="Mikhailova N."/>
            <person name="Ovchinnikova G."/>
            <person name="Pati A."/>
            <person name="Chen A."/>
            <person name="Palaniappan K."/>
            <person name="Djao O.D."/>
            <person name="Land M."/>
            <person name="Hauser L."/>
            <person name="Chang Y.J."/>
            <person name="Jeffries C.D."/>
            <person name="Brettin T."/>
            <person name="Han C."/>
            <person name="Detter J.C."/>
            <person name="Rohde M."/>
            <person name="Goker M."/>
            <person name="Woyke T."/>
            <person name="Bristow J."/>
            <person name="Eisen J.A."/>
            <person name="Markowitz V."/>
            <person name="Hugenholtz P."/>
            <person name="Klenk H.P."/>
            <person name="Kyrpides N.C."/>
        </authorList>
    </citation>
    <scope>NUCLEOTIDE SEQUENCE [LARGE SCALE GENOMIC DNA]</scope>
    <source>
        <strain evidence="10">ATCC 19995 / DSM 43183 / JCM 3096 / KCTC 9072 / NBRC 15933 / NCIMB 10081 / Henssen B9</strain>
    </source>
</reference>
<dbReference type="SUPFAM" id="SSF54001">
    <property type="entry name" value="Cysteine proteinases"/>
    <property type="match status" value="1"/>
</dbReference>
<evidence type="ECO:0000256" key="2">
    <source>
        <dbReference type="ARBA" id="ARBA00022670"/>
    </source>
</evidence>
<keyword evidence="4" id="KW-0788">Thiol protease</keyword>
<evidence type="ECO:0000256" key="4">
    <source>
        <dbReference type="ARBA" id="ARBA00022807"/>
    </source>
</evidence>
<dbReference type="Gene3D" id="3.90.1720.10">
    <property type="entry name" value="endopeptidase domain like (from Nostoc punctiforme)"/>
    <property type="match status" value="1"/>
</dbReference>
<dbReference type="KEGG" id="tcu:Tcur_4511"/>
<proteinExistence type="inferred from homology"/>